<dbReference type="AlphaFoldDB" id="A0A183DBB8"/>
<reference evidence="2 3" key="2">
    <citation type="submission" date="2018-11" db="EMBL/GenBank/DDBJ databases">
        <authorList>
            <consortium name="Pathogen Informatics"/>
        </authorList>
    </citation>
    <scope>NUCLEOTIDE SEQUENCE [LARGE SCALE GENOMIC DNA]</scope>
</reference>
<feature type="region of interest" description="Disordered" evidence="1">
    <location>
        <begin position="64"/>
        <end position="110"/>
    </location>
</feature>
<evidence type="ECO:0000256" key="1">
    <source>
        <dbReference type="SAM" id="MobiDB-lite"/>
    </source>
</evidence>
<gene>
    <name evidence="2" type="ORF">GPUH_LOCUS6012</name>
</gene>
<dbReference type="Proteomes" id="UP000271098">
    <property type="component" value="Unassembled WGS sequence"/>
</dbReference>
<evidence type="ECO:0000313" key="3">
    <source>
        <dbReference type="Proteomes" id="UP000271098"/>
    </source>
</evidence>
<keyword evidence="3" id="KW-1185">Reference proteome</keyword>
<protein>
    <submittedName>
        <fullName evidence="4">Secreted protein</fullName>
    </submittedName>
</protein>
<accession>A0A183DBB8</accession>
<evidence type="ECO:0000313" key="2">
    <source>
        <dbReference type="EMBL" id="VDK53059.1"/>
    </source>
</evidence>
<reference evidence="4" key="1">
    <citation type="submission" date="2016-06" db="UniProtKB">
        <authorList>
            <consortium name="WormBaseParasite"/>
        </authorList>
    </citation>
    <scope>IDENTIFICATION</scope>
</reference>
<name>A0A183DBB8_9BILA</name>
<evidence type="ECO:0000313" key="4">
    <source>
        <dbReference type="WBParaSite" id="GPUH_0000601701-mRNA-1"/>
    </source>
</evidence>
<feature type="compositionally biased region" description="Low complexity" evidence="1">
    <location>
        <begin position="64"/>
        <end position="73"/>
    </location>
</feature>
<organism evidence="4">
    <name type="scientific">Gongylonema pulchrum</name>
    <dbReference type="NCBI Taxonomy" id="637853"/>
    <lineage>
        <taxon>Eukaryota</taxon>
        <taxon>Metazoa</taxon>
        <taxon>Ecdysozoa</taxon>
        <taxon>Nematoda</taxon>
        <taxon>Chromadorea</taxon>
        <taxon>Rhabditida</taxon>
        <taxon>Spirurina</taxon>
        <taxon>Spiruromorpha</taxon>
        <taxon>Spiruroidea</taxon>
        <taxon>Gongylonematidae</taxon>
        <taxon>Gongylonema</taxon>
    </lineage>
</organism>
<sequence length="110" mass="11428">MYYYRSYPVTSTGAGQQRIRVARAVVADRNAAVDEPGLTHADPARHASAGSACGDAQVAAAAATVSRARQQQTRPAAGDYSGSVVNHSLQQSGDFSNSSSNTSNAEATQR</sequence>
<dbReference type="WBParaSite" id="GPUH_0000601701-mRNA-1">
    <property type="protein sequence ID" value="GPUH_0000601701-mRNA-1"/>
    <property type="gene ID" value="GPUH_0000601701"/>
</dbReference>
<dbReference type="EMBL" id="UYRT01013478">
    <property type="protein sequence ID" value="VDK53059.1"/>
    <property type="molecule type" value="Genomic_DNA"/>
</dbReference>
<proteinExistence type="predicted"/>
<feature type="compositionally biased region" description="Polar residues" evidence="1">
    <location>
        <begin position="83"/>
        <end position="95"/>
    </location>
</feature>